<comment type="catalytic activity">
    <reaction evidence="1">
        <text>N-terminal L-glutaminyl-[peptide] = N-terminal 5-oxo-L-prolyl-[peptide] + NH4(+)</text>
        <dbReference type="Rhea" id="RHEA:23652"/>
        <dbReference type="Rhea" id="RHEA-COMP:11736"/>
        <dbReference type="Rhea" id="RHEA-COMP:11846"/>
        <dbReference type="ChEBI" id="CHEBI:28938"/>
        <dbReference type="ChEBI" id="CHEBI:64722"/>
        <dbReference type="ChEBI" id="CHEBI:87215"/>
        <dbReference type="EC" id="2.3.2.5"/>
    </reaction>
</comment>
<evidence type="ECO:0000313" key="8">
    <source>
        <dbReference type="Proteomes" id="UP000504634"/>
    </source>
</evidence>
<gene>
    <name evidence="9" type="primary">LOC115622354</name>
</gene>
<dbReference type="AlphaFoldDB" id="A0A6J2T811"/>
<dbReference type="GeneID" id="115622354"/>
<evidence type="ECO:0000256" key="6">
    <source>
        <dbReference type="SAM" id="Phobius"/>
    </source>
</evidence>
<feature type="transmembrane region" description="Helical" evidence="6">
    <location>
        <begin position="6"/>
        <end position="23"/>
    </location>
</feature>
<dbReference type="InterPro" id="IPR007484">
    <property type="entry name" value="Peptidase_M28"/>
</dbReference>
<evidence type="ECO:0000256" key="2">
    <source>
        <dbReference type="ARBA" id="ARBA00006014"/>
    </source>
</evidence>
<feature type="domain" description="Peptidase M28" evidence="7">
    <location>
        <begin position="86"/>
        <end position="300"/>
    </location>
</feature>
<evidence type="ECO:0000313" key="9">
    <source>
        <dbReference type="RefSeq" id="XP_030372129.1"/>
    </source>
</evidence>
<proteinExistence type="inferred from homology"/>
<reference evidence="9" key="1">
    <citation type="submission" date="2025-08" db="UniProtKB">
        <authorList>
            <consortium name="RefSeq"/>
        </authorList>
    </citation>
    <scope>IDENTIFICATION</scope>
    <source>
        <strain evidence="9">11010-0011.00</strain>
        <tissue evidence="9">Whole body</tissue>
    </source>
</reference>
<keyword evidence="4" id="KW-0808">Transferase</keyword>
<keyword evidence="6" id="KW-1133">Transmembrane helix</keyword>
<evidence type="ECO:0000256" key="4">
    <source>
        <dbReference type="ARBA" id="ARBA00022679"/>
    </source>
</evidence>
<dbReference type="SUPFAM" id="SSF53187">
    <property type="entry name" value="Zn-dependent exopeptidases"/>
    <property type="match status" value="1"/>
</dbReference>
<name>A0A6J2T811_DROLE</name>
<comment type="similarity">
    <text evidence="2">Belongs to the glutaminyl-peptide cyclotransferase family.</text>
</comment>
<dbReference type="GO" id="GO:0008270">
    <property type="term" value="F:zinc ion binding"/>
    <property type="evidence" value="ECO:0007669"/>
    <property type="project" value="TreeGrafter"/>
</dbReference>
<dbReference type="Proteomes" id="UP000504634">
    <property type="component" value="Unplaced"/>
</dbReference>
<dbReference type="PANTHER" id="PTHR12283:SF6">
    <property type="entry name" value="GLUTAMINYL-PEPTIDE CYCLOTRANSFERASE-RELATED"/>
    <property type="match status" value="1"/>
</dbReference>
<sequence length="317" mass="36490">MIAKVVVGVCFAYLVVNLFFLRLQEPTKDFPDDEEHFNATLSNILKPRSPGSKGHDEVRDFLLLELKRLGFDTHRDEFVDEITFTNVMGVMNLGSPNYLMLTCHYDTQRKRGDNFVAATDAAVSCAMLLNMAKTLGPYLREVFKNRGDIGLVLVFFDGHDLLELSVDGENGLYGSRRFTESEPLPLENIEVMIALNLIGAPNQSFRSHHESTFSLHKMMAEIEEALIAEGHMQKNHKLFHIVQDHNRDFEDDHYQFLNEGVPVMHLVPHTYPKVWNTVDDNAENLHWPTIQNMNAILRRFVHQYIENHDDYVSFRGD</sequence>
<protein>
    <recommendedName>
        <fullName evidence="3">glutaminyl-peptide cyclotransferase</fullName>
        <ecNumber evidence="3">2.3.2.5</ecNumber>
    </recommendedName>
</protein>
<dbReference type="InterPro" id="IPR040234">
    <property type="entry name" value="QC/QCL"/>
</dbReference>
<dbReference type="EC" id="2.3.2.5" evidence="3"/>
<evidence type="ECO:0000256" key="5">
    <source>
        <dbReference type="ARBA" id="ARBA00023315"/>
    </source>
</evidence>
<evidence type="ECO:0000256" key="1">
    <source>
        <dbReference type="ARBA" id="ARBA00000001"/>
    </source>
</evidence>
<keyword evidence="8" id="KW-1185">Reference proteome</keyword>
<dbReference type="OrthoDB" id="3907302at2759"/>
<evidence type="ECO:0000259" key="7">
    <source>
        <dbReference type="Pfam" id="PF04389"/>
    </source>
</evidence>
<dbReference type="Gene3D" id="3.40.630.10">
    <property type="entry name" value="Zn peptidases"/>
    <property type="match status" value="1"/>
</dbReference>
<evidence type="ECO:0000256" key="3">
    <source>
        <dbReference type="ARBA" id="ARBA00012012"/>
    </source>
</evidence>
<keyword evidence="6" id="KW-0472">Membrane</keyword>
<dbReference type="RefSeq" id="XP_030372129.1">
    <property type="nucleotide sequence ID" value="XM_030516269.1"/>
</dbReference>
<dbReference type="GO" id="GO:0016603">
    <property type="term" value="F:glutaminyl-peptide cyclotransferase activity"/>
    <property type="evidence" value="ECO:0007669"/>
    <property type="project" value="UniProtKB-EC"/>
</dbReference>
<accession>A0A6J2T811</accession>
<dbReference type="PANTHER" id="PTHR12283">
    <property type="entry name" value="GLUTAMINYL-PEPTIDE CYCLOTRANSFERASE"/>
    <property type="match status" value="1"/>
</dbReference>
<organism evidence="8 9">
    <name type="scientific">Drosophila lebanonensis</name>
    <name type="common">Fruit fly</name>
    <name type="synonym">Scaptodrosophila lebanonensis</name>
    <dbReference type="NCBI Taxonomy" id="7225"/>
    <lineage>
        <taxon>Eukaryota</taxon>
        <taxon>Metazoa</taxon>
        <taxon>Ecdysozoa</taxon>
        <taxon>Arthropoda</taxon>
        <taxon>Hexapoda</taxon>
        <taxon>Insecta</taxon>
        <taxon>Pterygota</taxon>
        <taxon>Neoptera</taxon>
        <taxon>Endopterygota</taxon>
        <taxon>Diptera</taxon>
        <taxon>Brachycera</taxon>
        <taxon>Muscomorpha</taxon>
        <taxon>Ephydroidea</taxon>
        <taxon>Drosophilidae</taxon>
        <taxon>Scaptodrosophila</taxon>
    </lineage>
</organism>
<keyword evidence="6" id="KW-0812">Transmembrane</keyword>
<keyword evidence="5" id="KW-0012">Acyltransferase</keyword>
<dbReference type="Pfam" id="PF04389">
    <property type="entry name" value="Peptidase_M28"/>
    <property type="match status" value="1"/>
</dbReference>